<organism evidence="3 4">
    <name type="scientific">Spirosoma validum</name>
    <dbReference type="NCBI Taxonomy" id="2771355"/>
    <lineage>
        <taxon>Bacteria</taxon>
        <taxon>Pseudomonadati</taxon>
        <taxon>Bacteroidota</taxon>
        <taxon>Cytophagia</taxon>
        <taxon>Cytophagales</taxon>
        <taxon>Cytophagaceae</taxon>
        <taxon>Spirosoma</taxon>
    </lineage>
</organism>
<dbReference type="InterPro" id="IPR036514">
    <property type="entry name" value="SGNH_hydro_sf"/>
</dbReference>
<comment type="caution">
    <text evidence="3">The sequence shown here is derived from an EMBL/GenBank/DDBJ whole genome shotgun (WGS) entry which is preliminary data.</text>
</comment>
<keyword evidence="1" id="KW-0378">Hydrolase</keyword>
<dbReference type="AlphaFoldDB" id="A0A927B3D2"/>
<sequence length="647" mass="69356">MSTLVKWILVFLSWPFFAAAQLQITHPMPRLVVQRAADGNGRLYISGRLSAAVDRVEAQLTPVTTGQGVATGWQTIQANPTNNIFLGYITASGGWYVLTVRTIVGTTATAQAIVQPVGIGEVFITAGQSNARGLGSGDNDLGTATDRVNAIDSINHSYPPGAQALVSSGDPSPVPVFKALTATRRVFPMAESSWGWGELGDYIVNRYNVPVAFYVVGWDSSTAENWINTANGIPACNRYYCVENWPNLQPYTNLKNVLSYYASVAGARAILWGQGESEYGDATTGTIPAYANQLTALIQKSRQDFGGRNIPWVVARESYDGSVTRPDLVTAQQQVINTTGLNVFQGPYQDTIRYRNAGSEDVHFRNALRPSPHPQYYLNPNSIPLNMGLSRFARNWNNSLDNTFFQNATPVTPTQFAVTGNLAEYVLPGSSLSVSFSTVGTFDAGNQWQVQLLDSLGHYKAVLGTGSTSPIQVTLPSAYQSGRYQVRVVSTSPAVPAVPSNVFQITTADLVPTIYARPTTVYGLTTMTVVVDVLSLKDVATTGPITVKLTRGASIALGFTSTDTNVGGRPVQNSQWTLDNTDPSYYVLQTTQTIAPGDKLSFGLTGNINPGSTSGALTLSSVIVGGSGGEVRVDNNADADKINSFPR</sequence>
<gene>
    <name evidence="3" type="ORF">IC230_18325</name>
</gene>
<name>A0A927B3D2_9BACT</name>
<dbReference type="Gene3D" id="3.40.50.1110">
    <property type="entry name" value="SGNH hydrolase"/>
    <property type="match status" value="1"/>
</dbReference>
<dbReference type="SUPFAM" id="SSF52266">
    <property type="entry name" value="SGNH hydrolase"/>
    <property type="match status" value="1"/>
</dbReference>
<dbReference type="Proteomes" id="UP000653797">
    <property type="component" value="Unassembled WGS sequence"/>
</dbReference>
<reference evidence="3" key="1">
    <citation type="submission" date="2020-09" db="EMBL/GenBank/DDBJ databases">
        <authorList>
            <person name="Kim M.K."/>
        </authorList>
    </citation>
    <scope>NUCLEOTIDE SEQUENCE</scope>
    <source>
        <strain evidence="3">BT704</strain>
    </source>
</reference>
<dbReference type="GO" id="GO:0016788">
    <property type="term" value="F:hydrolase activity, acting on ester bonds"/>
    <property type="evidence" value="ECO:0007669"/>
    <property type="project" value="UniProtKB-ARBA"/>
</dbReference>
<dbReference type="EMBL" id="JACXAA010000006">
    <property type="protein sequence ID" value="MBD2754866.1"/>
    <property type="molecule type" value="Genomic_DNA"/>
</dbReference>
<accession>A0A927B3D2</accession>
<proteinExistence type="predicted"/>
<feature type="domain" description="Sialate O-acetylesterase" evidence="2">
    <location>
        <begin position="266"/>
        <end position="317"/>
    </location>
</feature>
<evidence type="ECO:0000259" key="2">
    <source>
        <dbReference type="Pfam" id="PF03629"/>
    </source>
</evidence>
<protein>
    <recommendedName>
        <fullName evidence="2">Sialate O-acetylesterase domain-containing protein</fullName>
    </recommendedName>
</protein>
<dbReference type="InterPro" id="IPR005181">
    <property type="entry name" value="SASA"/>
</dbReference>
<evidence type="ECO:0000313" key="3">
    <source>
        <dbReference type="EMBL" id="MBD2754866.1"/>
    </source>
</evidence>
<dbReference type="RefSeq" id="WP_191040485.1">
    <property type="nucleotide sequence ID" value="NZ_JACXAA010000006.1"/>
</dbReference>
<keyword evidence="4" id="KW-1185">Reference proteome</keyword>
<evidence type="ECO:0000313" key="4">
    <source>
        <dbReference type="Proteomes" id="UP000653797"/>
    </source>
</evidence>
<evidence type="ECO:0000256" key="1">
    <source>
        <dbReference type="ARBA" id="ARBA00022801"/>
    </source>
</evidence>
<dbReference type="Pfam" id="PF03629">
    <property type="entry name" value="SASA"/>
    <property type="match status" value="1"/>
</dbReference>